<dbReference type="Proteomes" id="UP000253495">
    <property type="component" value="Unassembled WGS sequence"/>
</dbReference>
<dbReference type="InterPro" id="IPR036291">
    <property type="entry name" value="NAD(P)-bd_dom_sf"/>
</dbReference>
<dbReference type="InterPro" id="IPR051276">
    <property type="entry name" value="Saccharopine_DH-like_oxidrdct"/>
</dbReference>
<keyword evidence="4" id="KW-1185">Reference proteome</keyword>
<dbReference type="SUPFAM" id="SSF51735">
    <property type="entry name" value="NAD(P)-binding Rossmann-fold domains"/>
    <property type="match status" value="1"/>
</dbReference>
<reference evidence="3 4" key="1">
    <citation type="submission" date="2018-07" db="EMBL/GenBank/DDBJ databases">
        <title>Genomic Encyclopedia of Type Strains, Phase III (KMG-III): the genomes of soil and plant-associated and newly described type strains.</title>
        <authorList>
            <person name="Whitman W."/>
        </authorList>
    </citation>
    <scope>NUCLEOTIDE SEQUENCE [LARGE SCALE GENOMIC DNA]</scope>
    <source>
        <strain evidence="3 4">CECT 8575</strain>
    </source>
</reference>
<dbReference type="PANTHER" id="PTHR12286:SF5">
    <property type="entry name" value="SACCHAROPINE DEHYDROGENASE-LIKE OXIDOREDUCTASE"/>
    <property type="match status" value="1"/>
</dbReference>
<dbReference type="RefSeq" id="WP_114454071.1">
    <property type="nucleotide sequence ID" value="NZ_QPJC01000010.1"/>
</dbReference>
<name>A0A368VHG2_9ACTN</name>
<dbReference type="AlphaFoldDB" id="A0A368VHG2"/>
<evidence type="ECO:0000259" key="2">
    <source>
        <dbReference type="Pfam" id="PF03435"/>
    </source>
</evidence>
<sequence length="402" mass="43046">MAAERTYDVVVFGATGFTGRLTAEYLARHAPAGCRWALAGRNADKLRAVRAGLAEVDPACAELPLLHADTADAASMRELAESTRVVLTTVGPFLHHGEPLVAACADAGTDYADITGEPEFVDRMYLRHHERATRSGARIVHACGFDSVPHDLGALFTVSQLPTRGPVHVEGFVRAGGRFSGGTYASALTAFSRGRTMLRTARTRRRAEPRPPGRRIRTHTGRARLGGSTHAWALPLPTIDPQVIARSAAASEEYGPDFTYGHYAAVKRLPIAVAGVIALGALALLAQIPPARKRLLRWFEPGSGPSRQQRARSWFTVRFAGCADDRRIVTEVSGGDPGYDETSKMLAESALCLAFDTLPATSGQVTPATAMGEALIRRLTEAGMRFEVLDSAPTGPPSRKTG</sequence>
<organism evidence="3 4">
    <name type="scientific">Halopolyspora algeriensis</name>
    <dbReference type="NCBI Taxonomy" id="1500506"/>
    <lineage>
        <taxon>Bacteria</taxon>
        <taxon>Bacillati</taxon>
        <taxon>Actinomycetota</taxon>
        <taxon>Actinomycetes</taxon>
        <taxon>Actinomycetes incertae sedis</taxon>
        <taxon>Halopolyspora</taxon>
    </lineage>
</organism>
<dbReference type="OrthoDB" id="4369409at2"/>
<feature type="transmembrane region" description="Helical" evidence="1">
    <location>
        <begin position="269"/>
        <end position="288"/>
    </location>
</feature>
<dbReference type="Pfam" id="PF03435">
    <property type="entry name" value="Sacchrp_dh_NADP"/>
    <property type="match status" value="1"/>
</dbReference>
<gene>
    <name evidence="3" type="ORF">DFQ14_110158</name>
</gene>
<protein>
    <submittedName>
        <fullName evidence="3">Short subunit dehydrogenase-like uncharacterized protein</fullName>
    </submittedName>
</protein>
<evidence type="ECO:0000256" key="1">
    <source>
        <dbReference type="SAM" id="Phobius"/>
    </source>
</evidence>
<dbReference type="InterPro" id="IPR005097">
    <property type="entry name" value="Sacchrp_dh_NADP-bd"/>
</dbReference>
<evidence type="ECO:0000313" key="3">
    <source>
        <dbReference type="EMBL" id="RCW40829.1"/>
    </source>
</evidence>
<feature type="domain" description="Saccharopine dehydrogenase NADP binding" evidence="2">
    <location>
        <begin position="9"/>
        <end position="139"/>
    </location>
</feature>
<dbReference type="GO" id="GO:0005886">
    <property type="term" value="C:plasma membrane"/>
    <property type="evidence" value="ECO:0007669"/>
    <property type="project" value="TreeGrafter"/>
</dbReference>
<keyword evidence="1" id="KW-1133">Transmembrane helix</keyword>
<accession>A0A368VHG2</accession>
<dbReference type="PANTHER" id="PTHR12286">
    <property type="entry name" value="SACCHAROPINE DEHYDROGENASE-LIKE OXIDOREDUCTASE"/>
    <property type="match status" value="1"/>
</dbReference>
<dbReference type="GO" id="GO:0009247">
    <property type="term" value="P:glycolipid biosynthetic process"/>
    <property type="evidence" value="ECO:0007669"/>
    <property type="project" value="TreeGrafter"/>
</dbReference>
<evidence type="ECO:0000313" key="4">
    <source>
        <dbReference type="Proteomes" id="UP000253495"/>
    </source>
</evidence>
<keyword evidence="1" id="KW-0472">Membrane</keyword>
<dbReference type="Gene3D" id="3.40.50.720">
    <property type="entry name" value="NAD(P)-binding Rossmann-like Domain"/>
    <property type="match status" value="1"/>
</dbReference>
<proteinExistence type="predicted"/>
<dbReference type="EMBL" id="QPJC01000010">
    <property type="protein sequence ID" value="RCW40829.1"/>
    <property type="molecule type" value="Genomic_DNA"/>
</dbReference>
<keyword evidence="1" id="KW-0812">Transmembrane</keyword>
<comment type="caution">
    <text evidence="3">The sequence shown here is derived from an EMBL/GenBank/DDBJ whole genome shotgun (WGS) entry which is preliminary data.</text>
</comment>